<accession>A0A4C1WCL7</accession>
<protein>
    <submittedName>
        <fullName evidence="2">Uncharacterized protein</fullName>
    </submittedName>
</protein>
<evidence type="ECO:0000313" key="3">
    <source>
        <dbReference type="Proteomes" id="UP000299102"/>
    </source>
</evidence>
<feature type="region of interest" description="Disordered" evidence="1">
    <location>
        <begin position="111"/>
        <end position="138"/>
    </location>
</feature>
<reference evidence="2 3" key="1">
    <citation type="journal article" date="2019" name="Commun. Biol.">
        <title>The bagworm genome reveals a unique fibroin gene that provides high tensile strength.</title>
        <authorList>
            <person name="Kono N."/>
            <person name="Nakamura H."/>
            <person name="Ohtoshi R."/>
            <person name="Tomita M."/>
            <person name="Numata K."/>
            <person name="Arakawa K."/>
        </authorList>
    </citation>
    <scope>NUCLEOTIDE SEQUENCE [LARGE SCALE GENOMIC DNA]</scope>
</reference>
<dbReference type="Proteomes" id="UP000299102">
    <property type="component" value="Unassembled WGS sequence"/>
</dbReference>
<feature type="compositionally biased region" description="Basic and acidic residues" evidence="1">
    <location>
        <begin position="111"/>
        <end position="121"/>
    </location>
</feature>
<sequence>MFAVDGWPIFTKYDYGCSVGDLRQPAAASFNSEAVTLVVLKCRYRSPADGYGLIYGGRGAGGGVRSHAAPAPEAVPPAPPAPSPARSDPSVTHRSLSHKLKGLRCREVEHLRSKREYEPSDTKVITAAHGHSHLQRSH</sequence>
<dbReference type="AlphaFoldDB" id="A0A4C1WCL7"/>
<evidence type="ECO:0000256" key="1">
    <source>
        <dbReference type="SAM" id="MobiDB-lite"/>
    </source>
</evidence>
<feature type="region of interest" description="Disordered" evidence="1">
    <location>
        <begin position="62"/>
        <end position="99"/>
    </location>
</feature>
<organism evidence="2 3">
    <name type="scientific">Eumeta variegata</name>
    <name type="common">Bagworm moth</name>
    <name type="synonym">Eumeta japonica</name>
    <dbReference type="NCBI Taxonomy" id="151549"/>
    <lineage>
        <taxon>Eukaryota</taxon>
        <taxon>Metazoa</taxon>
        <taxon>Ecdysozoa</taxon>
        <taxon>Arthropoda</taxon>
        <taxon>Hexapoda</taxon>
        <taxon>Insecta</taxon>
        <taxon>Pterygota</taxon>
        <taxon>Neoptera</taxon>
        <taxon>Endopterygota</taxon>
        <taxon>Lepidoptera</taxon>
        <taxon>Glossata</taxon>
        <taxon>Ditrysia</taxon>
        <taxon>Tineoidea</taxon>
        <taxon>Psychidae</taxon>
        <taxon>Oiketicinae</taxon>
        <taxon>Eumeta</taxon>
    </lineage>
</organism>
<name>A0A4C1WCL7_EUMVA</name>
<keyword evidence="3" id="KW-1185">Reference proteome</keyword>
<evidence type="ECO:0000313" key="2">
    <source>
        <dbReference type="EMBL" id="GBP48222.1"/>
    </source>
</evidence>
<dbReference type="EMBL" id="BGZK01000519">
    <property type="protein sequence ID" value="GBP48222.1"/>
    <property type="molecule type" value="Genomic_DNA"/>
</dbReference>
<feature type="compositionally biased region" description="Pro residues" evidence="1">
    <location>
        <begin position="73"/>
        <end position="83"/>
    </location>
</feature>
<proteinExistence type="predicted"/>
<comment type="caution">
    <text evidence="2">The sequence shown here is derived from an EMBL/GenBank/DDBJ whole genome shotgun (WGS) entry which is preliminary data.</text>
</comment>
<gene>
    <name evidence="2" type="ORF">EVAR_96811_1</name>
</gene>